<evidence type="ECO:0000256" key="3">
    <source>
        <dbReference type="SAM" id="Phobius"/>
    </source>
</evidence>
<dbReference type="InterPro" id="IPR013785">
    <property type="entry name" value="Aldolase_TIM"/>
</dbReference>
<proteinExistence type="inferred from homology"/>
<protein>
    <submittedName>
        <fullName evidence="4">Dihydrodipicolinate synthase</fullName>
    </submittedName>
</protein>
<evidence type="ECO:0000313" key="5">
    <source>
        <dbReference type="Proteomes" id="UP000003932"/>
    </source>
</evidence>
<dbReference type="RefSeq" id="WP_014886892.1">
    <property type="nucleotide sequence ID" value="NC_018414.1"/>
</dbReference>
<dbReference type="AlphaFoldDB" id="J7GW14"/>
<keyword evidence="3" id="KW-0812">Transmembrane</keyword>
<dbReference type="KEGG" id="cru:A33U_0137"/>
<evidence type="ECO:0000256" key="1">
    <source>
        <dbReference type="ARBA" id="ARBA00007592"/>
    </source>
</evidence>
<keyword evidence="3" id="KW-1133">Transmembrane helix</keyword>
<feature type="transmembrane region" description="Helical" evidence="3">
    <location>
        <begin position="114"/>
        <end position="130"/>
    </location>
</feature>
<dbReference type="Proteomes" id="UP000003932">
    <property type="component" value="Chromosome"/>
</dbReference>
<name>J7GW14_CARRU</name>
<keyword evidence="3" id="KW-0472">Membrane</keyword>
<feature type="transmembrane region" description="Helical" evidence="3">
    <location>
        <begin position="21"/>
        <end position="42"/>
    </location>
</feature>
<sequence length="260" mass="31271">MNNILAIVTPIKKNGKIDWNCLFYLIKFFVFNKINNFLFFGTTGENINFYKKDYFNLINYLFFFKINKYIGFYNKTIKFLIKLLFLCKKKKINFLLISPINYILPNNISIFKYYKVLSMIGMPIILYFIPKRTGYKLILKLIKKIKKNYFFYGIKNSNNSKKQNLIFKKYIKCLLFSGDDYFLIENYKIKIKKTISVLNNFVPKLFNYLNKNLIFFFKNIILDINPLYIKNLLTILSLNNSNYFSLLINVKKFFFTQSQT</sequence>
<dbReference type="Gene3D" id="3.20.20.70">
    <property type="entry name" value="Aldolase class I"/>
    <property type="match status" value="1"/>
</dbReference>
<dbReference type="PANTHER" id="PTHR12128">
    <property type="entry name" value="DIHYDRODIPICOLINATE SYNTHASE"/>
    <property type="match status" value="1"/>
</dbReference>
<dbReference type="SMART" id="SM01130">
    <property type="entry name" value="DHDPS"/>
    <property type="match status" value="1"/>
</dbReference>
<evidence type="ECO:0000313" key="4">
    <source>
        <dbReference type="EMBL" id="AFP83591.1"/>
    </source>
</evidence>
<dbReference type="EMBL" id="CP003541">
    <property type="protein sequence ID" value="AFP83591.1"/>
    <property type="molecule type" value="Genomic_DNA"/>
</dbReference>
<dbReference type="OrthoDB" id="9782828at2"/>
<reference evidence="4 5" key="1">
    <citation type="journal article" date="2012" name="Mol. Biol. Evol.">
        <title>Genome reduction and co-evolution between the primary and secondary bacterial symbionts of psyllids.</title>
        <authorList>
            <person name="Sloan D.B."/>
            <person name="Moran N.A."/>
        </authorList>
    </citation>
    <scope>NUCLEOTIDE SEQUENCE [LARGE SCALE GENOMIC DNA]</scope>
    <source>
        <strain evidence="4 5">CE</strain>
    </source>
</reference>
<dbReference type="STRING" id="1202536.A33U_0137"/>
<dbReference type="HOGENOM" id="CLU_049343_7_0_6"/>
<dbReference type="SUPFAM" id="SSF51569">
    <property type="entry name" value="Aldolase"/>
    <property type="match status" value="1"/>
</dbReference>
<dbReference type="InterPro" id="IPR002220">
    <property type="entry name" value="DapA-like"/>
</dbReference>
<dbReference type="GO" id="GO:0008840">
    <property type="term" value="F:4-hydroxy-tetrahydrodipicolinate synthase activity"/>
    <property type="evidence" value="ECO:0007669"/>
    <property type="project" value="TreeGrafter"/>
</dbReference>
<organism evidence="4 5">
    <name type="scientific">Candidatus Carsonella ruddii CE isolate Thao2000</name>
    <dbReference type="NCBI Taxonomy" id="1202536"/>
    <lineage>
        <taxon>Bacteria</taxon>
        <taxon>Pseudomonadati</taxon>
        <taxon>Pseudomonadota</taxon>
        <taxon>Gammaproteobacteria</taxon>
        <taxon>Oceanospirillales</taxon>
        <taxon>Halomonadaceae</taxon>
        <taxon>Zymobacter group</taxon>
        <taxon>Candidatus Carsonella</taxon>
    </lineage>
</organism>
<keyword evidence="2" id="KW-0456">Lyase</keyword>
<evidence type="ECO:0000256" key="2">
    <source>
        <dbReference type="ARBA" id="ARBA00023239"/>
    </source>
</evidence>
<comment type="similarity">
    <text evidence="1">Belongs to the DapA family.</text>
</comment>
<accession>J7GW14</accession>
<dbReference type="PANTHER" id="PTHR12128:SF66">
    <property type="entry name" value="4-HYDROXY-2-OXOGLUTARATE ALDOLASE, MITOCHONDRIAL"/>
    <property type="match status" value="1"/>
</dbReference>
<dbReference type="Pfam" id="PF00701">
    <property type="entry name" value="DHDPS"/>
    <property type="match status" value="2"/>
</dbReference>
<gene>
    <name evidence="4" type="primary">dapA</name>
    <name evidence="4" type="ORF">A33U_0137</name>
</gene>